<keyword evidence="11" id="KW-0969">Cilium</keyword>
<dbReference type="NCBIfam" id="TIGR02492">
    <property type="entry name" value="flgK_ends"/>
    <property type="match status" value="1"/>
</dbReference>
<dbReference type="GO" id="GO:0005576">
    <property type="term" value="C:extracellular region"/>
    <property type="evidence" value="ECO:0007669"/>
    <property type="project" value="UniProtKB-SubCell"/>
</dbReference>
<dbReference type="Pfam" id="PF00460">
    <property type="entry name" value="Flg_bb_rod"/>
    <property type="match status" value="1"/>
</dbReference>
<dbReference type="PANTHER" id="PTHR30033:SF1">
    <property type="entry name" value="FLAGELLAR HOOK-ASSOCIATED PROTEIN 1"/>
    <property type="match status" value="1"/>
</dbReference>
<evidence type="ECO:0000256" key="1">
    <source>
        <dbReference type="ARBA" id="ARBA00004365"/>
    </source>
</evidence>
<dbReference type="InterPro" id="IPR001444">
    <property type="entry name" value="Flag_bb_rod_N"/>
</dbReference>
<name>A0A6J4PMM8_9ACTN</name>
<dbReference type="PRINTS" id="PR01005">
    <property type="entry name" value="FLGHOOKAP1"/>
</dbReference>
<dbReference type="AlphaFoldDB" id="A0A6J4PMM8"/>
<dbReference type="SUPFAM" id="SSF64518">
    <property type="entry name" value="Phase 1 flagellin"/>
    <property type="match status" value="1"/>
</dbReference>
<protein>
    <recommendedName>
        <fullName evidence="4 7">Flagellar hook-associated protein 1</fullName>
        <shortName evidence="7">HAP1</shortName>
    </recommendedName>
</protein>
<dbReference type="InterPro" id="IPR002371">
    <property type="entry name" value="FlgK"/>
</dbReference>
<dbReference type="EMBL" id="CADCUY010000400">
    <property type="protein sequence ID" value="CAA9419589.1"/>
    <property type="molecule type" value="Genomic_DNA"/>
</dbReference>
<keyword evidence="11" id="KW-0282">Flagellum</keyword>
<evidence type="ECO:0000259" key="9">
    <source>
        <dbReference type="Pfam" id="PF06429"/>
    </source>
</evidence>
<dbReference type="Pfam" id="PF22638">
    <property type="entry name" value="FlgK_D1"/>
    <property type="match status" value="1"/>
</dbReference>
<evidence type="ECO:0000256" key="5">
    <source>
        <dbReference type="ARBA" id="ARBA00022525"/>
    </source>
</evidence>
<dbReference type="GO" id="GO:0044780">
    <property type="term" value="P:bacterial-type flagellum assembly"/>
    <property type="evidence" value="ECO:0007669"/>
    <property type="project" value="InterPro"/>
</dbReference>
<comment type="similarity">
    <text evidence="3 7">Belongs to the flagella basal body rod proteins family.</text>
</comment>
<sequence>MSSFASISTALTALQGHRRAMDTTGHNIANVNTAGYTRQRTDLEARPVPGAGSAVANRLVSGGGVEIVGTSRIADEFRTARVRTQTAAHADLQARAETLTEVERLLSEPGDTGLAKQLTEMWGAWSAVAKSTEAAPREVLVEKAQAVVDSLKAGQRGLDTLWTDQRAQVDGLVNEVNGLTSRIAGLNLAVVATLGGPAGDLGAANDLLDQRDSLVTRLVELTGATAVQQQDGHLDVTLGGNPLVAGAESYALSVAGAVARSDLAGDPVRLVRPSGAVVGALPGGQLAGALDALNTTIPGFAARYEEVAASLVTTVNTAYAATGSPTGFFTGSTVATLAVEAGLRAAPAGVRAGEPGRGASDASVAARIADSAKLPDGPDAAWQRHVVTVGVRTQAAGARADVAAVTLASVVADQESVSGVSLDEETANLLVIQRAYEGAARVLTAVDQALDTLINRTGLVGR</sequence>
<evidence type="ECO:0000256" key="2">
    <source>
        <dbReference type="ARBA" id="ARBA00004613"/>
    </source>
</evidence>
<evidence type="ECO:0000259" key="8">
    <source>
        <dbReference type="Pfam" id="PF00460"/>
    </source>
</evidence>
<proteinExistence type="inferred from homology"/>
<evidence type="ECO:0000256" key="3">
    <source>
        <dbReference type="ARBA" id="ARBA00009677"/>
    </source>
</evidence>
<feature type="domain" description="Flagellar hook-associated protein FlgK helical" evidence="10">
    <location>
        <begin position="99"/>
        <end position="320"/>
    </location>
</feature>
<gene>
    <name evidence="7" type="primary">flgK</name>
    <name evidence="11" type="ORF">AVDCRST_MAG35-1894</name>
</gene>
<evidence type="ECO:0000256" key="6">
    <source>
        <dbReference type="ARBA" id="ARBA00023143"/>
    </source>
</evidence>
<feature type="domain" description="Flagellar basal body rod protein N-terminal" evidence="8">
    <location>
        <begin position="8"/>
        <end position="37"/>
    </location>
</feature>
<dbReference type="PANTHER" id="PTHR30033">
    <property type="entry name" value="FLAGELLAR HOOK-ASSOCIATED PROTEIN 1"/>
    <property type="match status" value="1"/>
</dbReference>
<evidence type="ECO:0000259" key="10">
    <source>
        <dbReference type="Pfam" id="PF22638"/>
    </source>
</evidence>
<keyword evidence="11" id="KW-0966">Cell projection</keyword>
<accession>A0A6J4PMM8</accession>
<dbReference type="GO" id="GO:0005198">
    <property type="term" value="F:structural molecule activity"/>
    <property type="evidence" value="ECO:0007669"/>
    <property type="project" value="UniProtKB-UniRule"/>
</dbReference>
<dbReference type="InterPro" id="IPR010930">
    <property type="entry name" value="Flg_bb/hook_C_dom"/>
</dbReference>
<dbReference type="GO" id="GO:0009424">
    <property type="term" value="C:bacterial-type flagellum hook"/>
    <property type="evidence" value="ECO:0007669"/>
    <property type="project" value="UniProtKB-UniRule"/>
</dbReference>
<evidence type="ECO:0000313" key="11">
    <source>
        <dbReference type="EMBL" id="CAA9419589.1"/>
    </source>
</evidence>
<feature type="domain" description="Flagellar basal-body/hook protein C-terminal" evidence="9">
    <location>
        <begin position="417"/>
        <end position="455"/>
    </location>
</feature>
<evidence type="ECO:0000256" key="7">
    <source>
        <dbReference type="RuleBase" id="RU362065"/>
    </source>
</evidence>
<dbReference type="InterPro" id="IPR053927">
    <property type="entry name" value="FlgK_helical"/>
</dbReference>
<reference evidence="11" key="1">
    <citation type="submission" date="2020-02" db="EMBL/GenBank/DDBJ databases">
        <authorList>
            <person name="Meier V. D."/>
        </authorList>
    </citation>
    <scope>NUCLEOTIDE SEQUENCE</scope>
    <source>
        <strain evidence="11">AVDCRST_MAG35</strain>
    </source>
</reference>
<organism evidence="11">
    <name type="scientific">uncultured Quadrisphaera sp</name>
    <dbReference type="NCBI Taxonomy" id="904978"/>
    <lineage>
        <taxon>Bacteria</taxon>
        <taxon>Bacillati</taxon>
        <taxon>Actinomycetota</taxon>
        <taxon>Actinomycetes</taxon>
        <taxon>Kineosporiales</taxon>
        <taxon>Kineosporiaceae</taxon>
        <taxon>Quadrisphaera</taxon>
        <taxon>environmental samples</taxon>
    </lineage>
</organism>
<comment type="subcellular location">
    <subcellularLocation>
        <location evidence="1 7">Bacterial flagellum</location>
    </subcellularLocation>
    <subcellularLocation>
        <location evidence="2 7">Secreted</location>
    </subcellularLocation>
</comment>
<evidence type="ECO:0000256" key="4">
    <source>
        <dbReference type="ARBA" id="ARBA00016244"/>
    </source>
</evidence>
<keyword evidence="6 7" id="KW-0975">Bacterial flagellum</keyword>
<dbReference type="Pfam" id="PF06429">
    <property type="entry name" value="Flg_bbr_C"/>
    <property type="match status" value="1"/>
</dbReference>
<keyword evidence="5 7" id="KW-0964">Secreted</keyword>